<evidence type="ECO:0000313" key="1">
    <source>
        <dbReference type="EMBL" id="WOL00541.1"/>
    </source>
</evidence>
<accession>A0AAQ3Q8P4</accession>
<name>A0AAQ3Q8P4_9LILI</name>
<keyword evidence="2" id="KW-1185">Reference proteome</keyword>
<organism evidence="1 2">
    <name type="scientific">Canna indica</name>
    <name type="common">Indian-shot</name>
    <dbReference type="NCBI Taxonomy" id="4628"/>
    <lineage>
        <taxon>Eukaryota</taxon>
        <taxon>Viridiplantae</taxon>
        <taxon>Streptophyta</taxon>
        <taxon>Embryophyta</taxon>
        <taxon>Tracheophyta</taxon>
        <taxon>Spermatophyta</taxon>
        <taxon>Magnoliopsida</taxon>
        <taxon>Liliopsida</taxon>
        <taxon>Zingiberales</taxon>
        <taxon>Cannaceae</taxon>
        <taxon>Canna</taxon>
    </lineage>
</organism>
<protein>
    <submittedName>
        <fullName evidence="1">Uncharacterized protein</fullName>
    </submittedName>
</protein>
<dbReference type="AlphaFoldDB" id="A0AAQ3Q8P4"/>
<reference evidence="1 2" key="1">
    <citation type="submission" date="2023-10" db="EMBL/GenBank/DDBJ databases">
        <title>Chromosome-scale genome assembly provides insights into flower coloration mechanisms of Canna indica.</title>
        <authorList>
            <person name="Li C."/>
        </authorList>
    </citation>
    <scope>NUCLEOTIDE SEQUENCE [LARGE SCALE GENOMIC DNA]</scope>
    <source>
        <tissue evidence="1">Flower</tissue>
    </source>
</reference>
<gene>
    <name evidence="1" type="ORF">Cni_G09254</name>
</gene>
<evidence type="ECO:0000313" key="2">
    <source>
        <dbReference type="Proteomes" id="UP001327560"/>
    </source>
</evidence>
<dbReference type="Proteomes" id="UP001327560">
    <property type="component" value="Chromosome 3"/>
</dbReference>
<sequence>MDGGFDQELFDCFLPTYSWQEKSEGEEQCATWVLRVEMTHTLLLCVRADEPILSATNGAASSIERLSYCLTA</sequence>
<proteinExistence type="predicted"/>
<dbReference type="EMBL" id="CP136892">
    <property type="protein sequence ID" value="WOL00541.1"/>
    <property type="molecule type" value="Genomic_DNA"/>
</dbReference>